<dbReference type="STRING" id="7998.ENSIPUP00000019187"/>
<evidence type="ECO:0000256" key="11">
    <source>
        <dbReference type="ARBA" id="ARBA00022833"/>
    </source>
</evidence>
<dbReference type="GO" id="GO:0008270">
    <property type="term" value="F:zinc ion binding"/>
    <property type="evidence" value="ECO:0007669"/>
    <property type="project" value="InterPro"/>
</dbReference>
<dbReference type="PANTHER" id="PTHR28570:SF3">
    <property type="entry name" value="ASPARTYL AMINOPEPTIDASE"/>
    <property type="match status" value="1"/>
</dbReference>
<dbReference type="KEGG" id="ipu:108272776"/>
<dbReference type="MEROPS" id="M18.002"/>
<keyword evidence="9 13" id="KW-0479">Metal-binding</keyword>
<keyword evidence="15" id="KW-1185">Reference proteome</keyword>
<dbReference type="Pfam" id="PF02127">
    <property type="entry name" value="Peptidase_M18"/>
    <property type="match status" value="1"/>
</dbReference>
<evidence type="ECO:0000256" key="8">
    <source>
        <dbReference type="ARBA" id="ARBA00022670"/>
    </source>
</evidence>
<dbReference type="InterPro" id="IPR023358">
    <property type="entry name" value="Peptidase_M18_dom2"/>
</dbReference>
<dbReference type="SUPFAM" id="SSF53187">
    <property type="entry name" value="Zn-dependent exopeptidases"/>
    <property type="match status" value="1"/>
</dbReference>
<evidence type="ECO:0000256" key="5">
    <source>
        <dbReference type="ARBA" id="ARBA00011965"/>
    </source>
</evidence>
<evidence type="ECO:0000256" key="10">
    <source>
        <dbReference type="ARBA" id="ARBA00022801"/>
    </source>
</evidence>
<dbReference type="Gene3D" id="3.40.630.10">
    <property type="entry name" value="Zn peptidases"/>
    <property type="match status" value="1"/>
</dbReference>
<reference evidence="16" key="3">
    <citation type="submission" date="2025-04" db="UniProtKB">
        <authorList>
            <consortium name="RefSeq"/>
        </authorList>
    </citation>
    <scope>IDENTIFICATION</scope>
    <source>
        <tissue evidence="16">Blood</tissue>
    </source>
</reference>
<dbReference type="AlphaFoldDB" id="W5ULK8"/>
<dbReference type="GO" id="GO:0005737">
    <property type="term" value="C:cytoplasm"/>
    <property type="evidence" value="ECO:0007669"/>
    <property type="project" value="UniProtKB-ARBA"/>
</dbReference>
<keyword evidence="12 13" id="KW-0482">Metalloprotease</keyword>
<keyword evidence="10 13" id="KW-0378">Hydrolase</keyword>
<dbReference type="InterPro" id="IPR001948">
    <property type="entry name" value="Peptidase_M18"/>
</dbReference>
<dbReference type="GeneID" id="108272776"/>
<dbReference type="Proteomes" id="UP000221080">
    <property type="component" value="Chromosome 12"/>
</dbReference>
<dbReference type="CDD" id="cd05658">
    <property type="entry name" value="M18_DAP"/>
    <property type="match status" value="1"/>
</dbReference>
<evidence type="ECO:0000256" key="2">
    <source>
        <dbReference type="ARBA" id="ARBA00001947"/>
    </source>
</evidence>
<dbReference type="Gene3D" id="2.30.250.10">
    <property type="entry name" value="Aminopeptidase i, Domain 2"/>
    <property type="match status" value="1"/>
</dbReference>
<comment type="subunit">
    <text evidence="4">Tetrahedron-shaped homododecamer built from six homodimers.</text>
</comment>
<dbReference type="EC" id="3.4.11.21" evidence="5"/>
<keyword evidence="8 13" id="KW-0645">Protease</keyword>
<evidence type="ECO:0000256" key="7">
    <source>
        <dbReference type="ARBA" id="ARBA00022438"/>
    </source>
</evidence>
<dbReference type="NCBIfam" id="NF002759">
    <property type="entry name" value="PRK02813.1"/>
    <property type="match status" value="1"/>
</dbReference>
<reference evidence="14" key="1">
    <citation type="journal article" date="2012" name="BMC Genomics">
        <title>Efficient assembly and annotation of the transcriptome of catfish by RNA-Seq analysis of a doubled haploid homozygote.</title>
        <authorList>
            <person name="Liu S."/>
            <person name="Zhang Y."/>
            <person name="Zhou Z."/>
            <person name="Waldbieser G."/>
            <person name="Sun F."/>
            <person name="Lu J."/>
            <person name="Zhang J."/>
            <person name="Jiang Y."/>
            <person name="Zhang H."/>
            <person name="Wang X."/>
            <person name="Rajendran K.V."/>
            <person name="Khoo L."/>
            <person name="Kucuktas H."/>
            <person name="Peatman E."/>
            <person name="Liu Z."/>
        </authorList>
    </citation>
    <scope>NUCLEOTIDE SEQUENCE</scope>
    <source>
        <tissue evidence="14">Mixed</tissue>
    </source>
</reference>
<accession>W5ULK8</accession>
<dbReference type="CTD" id="23549"/>
<evidence type="ECO:0000256" key="4">
    <source>
        <dbReference type="ARBA" id="ARBA00011395"/>
    </source>
</evidence>
<dbReference type="FunFam" id="2.30.250.10:FF:000001">
    <property type="entry name" value="Aspartyl aminopeptidase 1"/>
    <property type="match status" value="1"/>
</dbReference>
<organism evidence="14">
    <name type="scientific">Ictalurus punctatus</name>
    <name type="common">Channel catfish</name>
    <name type="synonym">Silurus punctatus</name>
    <dbReference type="NCBI Taxonomy" id="7998"/>
    <lineage>
        <taxon>Eukaryota</taxon>
        <taxon>Metazoa</taxon>
        <taxon>Chordata</taxon>
        <taxon>Craniata</taxon>
        <taxon>Vertebrata</taxon>
        <taxon>Euteleostomi</taxon>
        <taxon>Actinopterygii</taxon>
        <taxon>Neopterygii</taxon>
        <taxon>Teleostei</taxon>
        <taxon>Ostariophysi</taxon>
        <taxon>Siluriformes</taxon>
        <taxon>Ictaluridae</taxon>
        <taxon>Ictalurus</taxon>
    </lineage>
</organism>
<dbReference type="GO" id="GO:0008237">
    <property type="term" value="F:metallopeptidase activity"/>
    <property type="evidence" value="ECO:0007669"/>
    <property type="project" value="UniProtKB-KW"/>
</dbReference>
<evidence type="ECO:0000256" key="3">
    <source>
        <dbReference type="ARBA" id="ARBA00008290"/>
    </source>
</evidence>
<evidence type="ECO:0000256" key="1">
    <source>
        <dbReference type="ARBA" id="ARBA00001335"/>
    </source>
</evidence>
<keyword evidence="11 13" id="KW-0862">Zinc</keyword>
<evidence type="ECO:0000313" key="15">
    <source>
        <dbReference type="Proteomes" id="UP000221080"/>
    </source>
</evidence>
<dbReference type="PRINTS" id="PR00932">
    <property type="entry name" value="AMINO1PTASE"/>
</dbReference>
<comment type="similarity">
    <text evidence="3 13">Belongs to the peptidase M18 family.</text>
</comment>
<evidence type="ECO:0000256" key="12">
    <source>
        <dbReference type="ARBA" id="ARBA00023049"/>
    </source>
</evidence>
<reference evidence="15" key="2">
    <citation type="journal article" date="2016" name="Nat. Commun.">
        <title>The channel catfish genome sequence provides insights into the evolution of scale formation in teleosts.</title>
        <authorList>
            <person name="Liu Z."/>
            <person name="Liu S."/>
            <person name="Yao J."/>
            <person name="Bao L."/>
            <person name="Zhang J."/>
            <person name="Li Y."/>
            <person name="Jiang C."/>
            <person name="Sun L."/>
            <person name="Wang R."/>
            <person name="Zhang Y."/>
            <person name="Zhou T."/>
            <person name="Zeng Q."/>
            <person name="Fu Q."/>
            <person name="Gao S."/>
            <person name="Li N."/>
            <person name="Koren S."/>
            <person name="Jiang Y."/>
            <person name="Zimin A."/>
            <person name="Xu P."/>
            <person name="Phillippy A.M."/>
            <person name="Geng X."/>
            <person name="Song L."/>
            <person name="Sun F."/>
            <person name="Li C."/>
            <person name="Wang X."/>
            <person name="Chen A."/>
            <person name="Jin Y."/>
            <person name="Yuan Z."/>
            <person name="Yang Y."/>
            <person name="Tan S."/>
            <person name="Peatman E."/>
            <person name="Lu J."/>
            <person name="Qin Z."/>
            <person name="Dunham R."/>
            <person name="Li Z."/>
            <person name="Sonstegard T."/>
            <person name="Feng J."/>
            <person name="Danzmann R.G."/>
            <person name="Schroeder S."/>
            <person name="Scheffler B."/>
            <person name="Duke M.V."/>
            <person name="Ballard L."/>
            <person name="Kucuktas H."/>
            <person name="Kaltenboeck L."/>
            <person name="Liu H."/>
            <person name="Armbruster J."/>
            <person name="Xie Y."/>
            <person name="Kirby M.L."/>
            <person name="Tian Y."/>
            <person name="Flanagan M.E."/>
            <person name="Mu W."/>
            <person name="Waldbieser G.C."/>
        </authorList>
    </citation>
    <scope>NUCLEOTIDE SEQUENCE [LARGE SCALE GENOMIC DNA]</scope>
    <source>
        <strain evidence="15">SDA103</strain>
    </source>
</reference>
<evidence type="ECO:0000256" key="13">
    <source>
        <dbReference type="RuleBase" id="RU004386"/>
    </source>
</evidence>
<evidence type="ECO:0000313" key="16">
    <source>
        <dbReference type="RefSeq" id="XP_017336983.1"/>
    </source>
</evidence>
<comment type="catalytic activity">
    <reaction evidence="1">
        <text>Release of an N-terminal aspartate or glutamate from a peptide, with a preference for aspartate.</text>
        <dbReference type="EC" id="3.4.11.21"/>
    </reaction>
</comment>
<name>W5ULK8_ICTPU</name>
<dbReference type="RefSeq" id="XP_017336983.1">
    <property type="nucleotide sequence ID" value="XM_017481494.3"/>
</dbReference>
<dbReference type="EMBL" id="JT418083">
    <property type="protein sequence ID" value="AHH42610.1"/>
    <property type="molecule type" value="mRNA"/>
</dbReference>
<dbReference type="OMA" id="GPILKVN"/>
<comment type="cofactor">
    <cofactor evidence="2">
        <name>Zn(2+)</name>
        <dbReference type="ChEBI" id="CHEBI:29105"/>
    </cofactor>
</comment>
<dbReference type="PANTHER" id="PTHR28570">
    <property type="entry name" value="ASPARTYL AMINOPEPTIDASE"/>
    <property type="match status" value="1"/>
</dbReference>
<dbReference type="SUPFAM" id="SSF101821">
    <property type="entry name" value="Aminopeptidase/glucanase lid domain"/>
    <property type="match status" value="1"/>
</dbReference>
<evidence type="ECO:0000256" key="6">
    <source>
        <dbReference type="ARBA" id="ARBA00015118"/>
    </source>
</evidence>
<proteinExistence type="evidence at transcript level"/>
<evidence type="ECO:0000313" key="14">
    <source>
        <dbReference type="EMBL" id="AHH42610.1"/>
    </source>
</evidence>
<dbReference type="OrthoDB" id="9880441at2759"/>
<gene>
    <name evidence="14" type="primary">Dnpep</name>
    <name evidence="16" type="synonym">dnpep</name>
</gene>
<keyword evidence="7 13" id="KW-0031">Aminopeptidase</keyword>
<protein>
    <recommendedName>
        <fullName evidence="6">Aspartyl aminopeptidase</fullName>
        <ecNumber evidence="5">3.4.11.21</ecNumber>
    </recommendedName>
</protein>
<dbReference type="GO" id="GO:0004177">
    <property type="term" value="F:aminopeptidase activity"/>
    <property type="evidence" value="ECO:0007669"/>
    <property type="project" value="UniProtKB-KW"/>
</dbReference>
<evidence type="ECO:0000256" key="9">
    <source>
        <dbReference type="ARBA" id="ARBA00022723"/>
    </source>
</evidence>
<sequence length="476" mass="52450">MQSFIMKTSKEAVQTAAKEFLNFVNRGVSPYHVVEECKSRLLKAGFTELKESEHWDIKPANLYFVTRNYSTIIAFAVGGLYKPGNGFSIIGAHTDSPCLRVKPRSRKTRSGCLQVGVECYGGGIWNTWFDRDLTVAGRVMVRNGDKLVHRLVHVQRPILRIPHLAIHLQRDVNDSFGPNKENHLVPFLATAIQEELETGSSASSSIDACSAESTAEKHQPALVQLLCDELKVKSDVLLDFELCLADTQPAALGGVYEEFIFSPRLDNLHSCFCALTALIDSSTSASLSGDPNIRMVTLYDNEEVGSESAQGAMSNLTELVLRRLATSQENLTAFQEALPMSFMISADMAHALHPNYQDKHEENHRPAFHKGPVIKFNSNQRYATTAVTASILREIAGRMAVPLQDVMVRNDSPCGTTIGPILAARLGIPVLDIGAPQLAMHSIREMCCTSGVLQTTTLFKGFFEHFPSVRNMVVVD</sequence>
<dbReference type="GO" id="GO:0006508">
    <property type="term" value="P:proteolysis"/>
    <property type="evidence" value="ECO:0007669"/>
    <property type="project" value="UniProtKB-KW"/>
</dbReference>